<dbReference type="GO" id="GO:0003774">
    <property type="term" value="F:cytoskeletal motor activity"/>
    <property type="evidence" value="ECO:0007669"/>
    <property type="project" value="InterPro"/>
</dbReference>
<dbReference type="InterPro" id="IPR036961">
    <property type="entry name" value="Kinesin_motor_dom_sf"/>
</dbReference>
<protein>
    <submittedName>
        <fullName evidence="5">Dihydroorotase</fullName>
    </submittedName>
</protein>
<dbReference type="GO" id="GO:0003779">
    <property type="term" value="F:actin binding"/>
    <property type="evidence" value="ECO:0007669"/>
    <property type="project" value="UniProtKB-KW"/>
</dbReference>
<accession>A0A1C7MNM5</accession>
<dbReference type="Gene3D" id="3.40.850.10">
    <property type="entry name" value="Kinesin motor domain"/>
    <property type="match status" value="1"/>
</dbReference>
<gene>
    <name evidence="5" type="primary">PYR3_1</name>
    <name evidence="5" type="ORF">A0H81_01606</name>
</gene>
<dbReference type="SUPFAM" id="SSF51556">
    <property type="entry name" value="Metallo-dependent hydrolases"/>
    <property type="match status" value="1"/>
</dbReference>
<dbReference type="AlphaFoldDB" id="A0A1C7MNM5"/>
<dbReference type="OrthoDB" id="1670005at2759"/>
<evidence type="ECO:0000313" key="6">
    <source>
        <dbReference type="Proteomes" id="UP000092993"/>
    </source>
</evidence>
<name>A0A1C7MNM5_GRIFR</name>
<keyword evidence="6" id="KW-1185">Reference proteome</keyword>
<comment type="caution">
    <text evidence="5">The sequence shown here is derived from an EMBL/GenBank/DDBJ whole genome shotgun (WGS) entry which is preliminary data.</text>
</comment>
<dbReference type="InterPro" id="IPR001609">
    <property type="entry name" value="Myosin_head_motor_dom-like"/>
</dbReference>
<organism evidence="5 6">
    <name type="scientific">Grifola frondosa</name>
    <name type="common">Maitake</name>
    <name type="synonym">Polyporus frondosus</name>
    <dbReference type="NCBI Taxonomy" id="5627"/>
    <lineage>
        <taxon>Eukaryota</taxon>
        <taxon>Fungi</taxon>
        <taxon>Dikarya</taxon>
        <taxon>Basidiomycota</taxon>
        <taxon>Agaricomycotina</taxon>
        <taxon>Agaricomycetes</taxon>
        <taxon>Polyporales</taxon>
        <taxon>Grifolaceae</taxon>
        <taxon>Grifola</taxon>
    </lineage>
</organism>
<evidence type="ECO:0000313" key="5">
    <source>
        <dbReference type="EMBL" id="OBZ78463.1"/>
    </source>
</evidence>
<comment type="similarity">
    <text evidence="3">Belongs to the TRAFAC class myosin-kinesin ATPase superfamily. Myosin family.</text>
</comment>
<dbReference type="InterPro" id="IPR032466">
    <property type="entry name" value="Metal_Hydrolase"/>
</dbReference>
<keyword evidence="3" id="KW-0009">Actin-binding</keyword>
<dbReference type="PANTHER" id="PTHR46049">
    <property type="entry name" value="AGAP003327-PA"/>
    <property type="match status" value="1"/>
</dbReference>
<dbReference type="GO" id="GO:0005524">
    <property type="term" value="F:ATP binding"/>
    <property type="evidence" value="ECO:0007669"/>
    <property type="project" value="InterPro"/>
</dbReference>
<reference evidence="5 6" key="1">
    <citation type="submission" date="2016-03" db="EMBL/GenBank/DDBJ databases">
        <title>Whole genome sequencing of Grifola frondosa 9006-11.</title>
        <authorList>
            <person name="Min B."/>
            <person name="Park H."/>
            <person name="Kim J.-G."/>
            <person name="Cho H."/>
            <person name="Oh Y.-L."/>
            <person name="Kong W.-S."/>
            <person name="Choi I.-G."/>
        </authorList>
    </citation>
    <scope>NUCLEOTIDE SEQUENCE [LARGE SCALE GENOMIC DNA]</scope>
    <source>
        <strain evidence="5 6">9006-11</strain>
    </source>
</reference>
<dbReference type="EMBL" id="LUGG01000002">
    <property type="protein sequence ID" value="OBZ78463.1"/>
    <property type="molecule type" value="Genomic_DNA"/>
</dbReference>
<evidence type="ECO:0000256" key="1">
    <source>
        <dbReference type="ARBA" id="ARBA00023123"/>
    </source>
</evidence>
<keyword evidence="1 3" id="KW-0518">Myosin</keyword>
<comment type="caution">
    <text evidence="3">Lacks conserved residue(s) required for the propagation of feature annotation.</text>
</comment>
<dbReference type="InterPro" id="IPR051724">
    <property type="entry name" value="Actin_motor_Myosin"/>
</dbReference>
<dbReference type="STRING" id="5627.A0A1C7MNM5"/>
<proteinExistence type="inferred from homology"/>
<evidence type="ECO:0000256" key="2">
    <source>
        <dbReference type="ARBA" id="ARBA00023175"/>
    </source>
</evidence>
<dbReference type="PROSITE" id="PS51456">
    <property type="entry name" value="MYOSIN_MOTOR"/>
    <property type="match status" value="1"/>
</dbReference>
<keyword evidence="2" id="KW-0505">Motor protein</keyword>
<dbReference type="Gene3D" id="1.20.120.720">
    <property type="entry name" value="Myosin VI head, motor domain, U50 subdomain"/>
    <property type="match status" value="1"/>
</dbReference>
<dbReference type="Gene3D" id="1.10.10.820">
    <property type="match status" value="1"/>
</dbReference>
<evidence type="ECO:0000259" key="4">
    <source>
        <dbReference type="PROSITE" id="PS51456"/>
    </source>
</evidence>
<sequence>MPLLDSFGNAKTLINPNASRHSPYLELYFNECGRIQGAKVLAYGLDKTHHNHLTFEERTYNVFYQFLAGATPEERDRYNLEDPSDYALLASLGCYRLPSGPFSDDSIAMADLCVAVKTLGFKPKHTASIFSLLVAILLLGNLQFSEADACDVSAYVSNVPVLEHVASLLGVGSEKLSEVLMNKTSYGWKELYTVMLNAHRSAAQCDQLARDLYAILFAFVTETANHKIAPAGIVGTSPVPHPPPPVFTPAQLSSRTHAGVTTNSEGGIESYEAYYPMFAAMEAVGFVLNLHSEVPSAPAANMCVLDVEPTFLPHLRILHATFPRLRIVLKHAMTCAAVECVKSFGNTVVCTITVHHPALTVDDWAGQTWNFCKPVGCS</sequence>
<dbReference type="Gene3D" id="3.20.20.140">
    <property type="entry name" value="Metal-dependent hydrolases"/>
    <property type="match status" value="1"/>
</dbReference>
<dbReference type="SUPFAM" id="SSF52540">
    <property type="entry name" value="P-loop containing nucleoside triphosphate hydrolases"/>
    <property type="match status" value="1"/>
</dbReference>
<dbReference type="Pfam" id="PF00063">
    <property type="entry name" value="Myosin_head"/>
    <property type="match status" value="1"/>
</dbReference>
<dbReference type="PANTHER" id="PTHR46049:SF5">
    <property type="entry name" value="PLECKSTRIN HOMOLOGY DOMAIN-CONTAINING FAMILY H MEMBER 3"/>
    <property type="match status" value="1"/>
</dbReference>
<dbReference type="GO" id="GO:0016459">
    <property type="term" value="C:myosin complex"/>
    <property type="evidence" value="ECO:0007669"/>
    <property type="project" value="UniProtKB-KW"/>
</dbReference>
<dbReference type="InterPro" id="IPR027417">
    <property type="entry name" value="P-loop_NTPase"/>
</dbReference>
<evidence type="ECO:0000256" key="3">
    <source>
        <dbReference type="PROSITE-ProRule" id="PRU00782"/>
    </source>
</evidence>
<dbReference type="SMART" id="SM00242">
    <property type="entry name" value="MYSc"/>
    <property type="match status" value="1"/>
</dbReference>
<dbReference type="Proteomes" id="UP000092993">
    <property type="component" value="Unassembled WGS sequence"/>
</dbReference>
<feature type="domain" description="Myosin motor" evidence="4">
    <location>
        <begin position="1"/>
        <end position="378"/>
    </location>
</feature>